<sequence>MPYLSVIKSCIIVLSSLRVPAELIGPSESDQESSIDLVTFMQICEALFHDDVSKFPGTTEKELKKIYYQTQAIKTKARGNMVEGLRGKELHKLYDEYENSGGDEGAGAAVEESQECKNEQDTGDAQPVVEDSGEGKEEEAG</sequence>
<comment type="caution">
    <text evidence="2">The sequence shown here is derived from an EMBL/GenBank/DDBJ whole genome shotgun (WGS) entry which is preliminary data.</text>
</comment>
<feature type="non-terminal residue" evidence="2">
    <location>
        <position position="1"/>
    </location>
</feature>
<evidence type="ECO:0000313" key="2">
    <source>
        <dbReference type="EMBL" id="KAF4747189.1"/>
    </source>
</evidence>
<name>A0A7J6TPD5_PEROL</name>
<dbReference type="AlphaFoldDB" id="A0A7J6TPD5"/>
<proteinExistence type="predicted"/>
<evidence type="ECO:0000256" key="1">
    <source>
        <dbReference type="SAM" id="MobiDB-lite"/>
    </source>
</evidence>
<organism evidence="2 3">
    <name type="scientific">Perkinsus olseni</name>
    <name type="common">Perkinsus atlanticus</name>
    <dbReference type="NCBI Taxonomy" id="32597"/>
    <lineage>
        <taxon>Eukaryota</taxon>
        <taxon>Sar</taxon>
        <taxon>Alveolata</taxon>
        <taxon>Perkinsozoa</taxon>
        <taxon>Perkinsea</taxon>
        <taxon>Perkinsida</taxon>
        <taxon>Perkinsidae</taxon>
        <taxon>Perkinsus</taxon>
    </lineage>
</organism>
<protein>
    <submittedName>
        <fullName evidence="2">Uncharacterized protein</fullName>
    </submittedName>
</protein>
<feature type="region of interest" description="Disordered" evidence="1">
    <location>
        <begin position="96"/>
        <end position="141"/>
    </location>
</feature>
<evidence type="ECO:0000313" key="3">
    <source>
        <dbReference type="Proteomes" id="UP000574390"/>
    </source>
</evidence>
<reference evidence="2 3" key="1">
    <citation type="submission" date="2020-04" db="EMBL/GenBank/DDBJ databases">
        <title>Perkinsus olseni comparative genomics.</title>
        <authorList>
            <person name="Bogema D.R."/>
        </authorList>
    </citation>
    <scope>NUCLEOTIDE SEQUENCE [LARGE SCALE GENOMIC DNA]</scope>
    <source>
        <strain evidence="2">ATCC PRA-205</strain>
    </source>
</reference>
<accession>A0A7J6TPD5</accession>
<gene>
    <name evidence="2" type="ORF">FOZ62_010245</name>
</gene>
<dbReference type="EMBL" id="JABANM010005682">
    <property type="protein sequence ID" value="KAF4747189.1"/>
    <property type="molecule type" value="Genomic_DNA"/>
</dbReference>
<dbReference type="Proteomes" id="UP000574390">
    <property type="component" value="Unassembled WGS sequence"/>
</dbReference>